<evidence type="ECO:0000256" key="1">
    <source>
        <dbReference type="SAM" id="Phobius"/>
    </source>
</evidence>
<reference evidence="2 3" key="1">
    <citation type="journal article" date="2023" name="Plants (Basel)">
        <title>Bridging the Gap: Combining Genomics and Transcriptomics Approaches to Understand Stylosanthes scabra, an Orphan Legume from the Brazilian Caatinga.</title>
        <authorList>
            <person name="Ferreira-Neto J.R.C."/>
            <person name="da Silva M.D."/>
            <person name="Binneck E."/>
            <person name="de Melo N.F."/>
            <person name="da Silva R.H."/>
            <person name="de Melo A.L.T.M."/>
            <person name="Pandolfi V."/>
            <person name="Bustamante F.O."/>
            <person name="Brasileiro-Vidal A.C."/>
            <person name="Benko-Iseppon A.M."/>
        </authorList>
    </citation>
    <scope>NUCLEOTIDE SEQUENCE [LARGE SCALE GENOMIC DNA]</scope>
    <source>
        <tissue evidence="2">Leaves</tissue>
    </source>
</reference>
<keyword evidence="3" id="KW-1185">Reference proteome</keyword>
<accession>A0ABU6WVI5</accession>
<dbReference type="EMBL" id="JASCZI010183404">
    <property type="protein sequence ID" value="MED6189354.1"/>
    <property type="molecule type" value="Genomic_DNA"/>
</dbReference>
<sequence>GVSSSLSWFGAQNFTPLASMCCQPFLAWRPKFPCFALAGVFISCLAAMCWCVCLDDVILGALGDWGSSAALGRSVGQVCTCGYSPQVIKAWFSLHMELGAGSSSLLCLGGNFFHIHWDALGGLR</sequence>
<organism evidence="2 3">
    <name type="scientific">Stylosanthes scabra</name>
    <dbReference type="NCBI Taxonomy" id="79078"/>
    <lineage>
        <taxon>Eukaryota</taxon>
        <taxon>Viridiplantae</taxon>
        <taxon>Streptophyta</taxon>
        <taxon>Embryophyta</taxon>
        <taxon>Tracheophyta</taxon>
        <taxon>Spermatophyta</taxon>
        <taxon>Magnoliopsida</taxon>
        <taxon>eudicotyledons</taxon>
        <taxon>Gunneridae</taxon>
        <taxon>Pentapetalae</taxon>
        <taxon>rosids</taxon>
        <taxon>fabids</taxon>
        <taxon>Fabales</taxon>
        <taxon>Fabaceae</taxon>
        <taxon>Papilionoideae</taxon>
        <taxon>50 kb inversion clade</taxon>
        <taxon>dalbergioids sensu lato</taxon>
        <taxon>Dalbergieae</taxon>
        <taxon>Pterocarpus clade</taxon>
        <taxon>Stylosanthes</taxon>
    </lineage>
</organism>
<protein>
    <submittedName>
        <fullName evidence="2">Uncharacterized protein</fullName>
    </submittedName>
</protein>
<evidence type="ECO:0000313" key="3">
    <source>
        <dbReference type="Proteomes" id="UP001341840"/>
    </source>
</evidence>
<name>A0ABU6WVI5_9FABA</name>
<keyword evidence="1" id="KW-1133">Transmembrane helix</keyword>
<keyword evidence="1" id="KW-0812">Transmembrane</keyword>
<feature type="transmembrane region" description="Helical" evidence="1">
    <location>
        <begin position="35"/>
        <end position="54"/>
    </location>
</feature>
<feature type="non-terminal residue" evidence="2">
    <location>
        <position position="1"/>
    </location>
</feature>
<evidence type="ECO:0000313" key="2">
    <source>
        <dbReference type="EMBL" id="MED6189354.1"/>
    </source>
</evidence>
<keyword evidence="1" id="KW-0472">Membrane</keyword>
<comment type="caution">
    <text evidence="2">The sequence shown here is derived from an EMBL/GenBank/DDBJ whole genome shotgun (WGS) entry which is preliminary data.</text>
</comment>
<dbReference type="Proteomes" id="UP001341840">
    <property type="component" value="Unassembled WGS sequence"/>
</dbReference>
<proteinExistence type="predicted"/>
<gene>
    <name evidence="2" type="ORF">PIB30_095222</name>
</gene>